<gene>
    <name evidence="2" type="ORF">K435DRAFT_808520</name>
</gene>
<sequence length="396" mass="44614">MASEAQRARRLRQQADLLIDHAACLHYKADIMTAHNTVAVLQILKMSPDDKKLVEEYRKTDDDVRDIFDNVNKYWKTFDIVVNQFPDLKDPRFSLPSDSQMRSPKKKKPAKQKPKAPTKKGKEKAVEPVEEEEEDFEEEEGQEEEPEMEDEVEGTQELKRSASPAATEHIPSEDEGDNGEDMDNTYYPPKSQSEEEEIPILGFEEESVEREDAVDEGTMQSVVDVILARNTEEEGETAEPYTTGSRTLMVLARTPSGWLLPINSEDEIPLKRYPSDSHLQVQLQPIWASTPGLLRRKSFNGWGSPQAYPGSWDSPVFEQNVVDVSPLNYLRALGCYSDVREEVASTLQEGVLAEPIVSVAKLDQFDSDEEDQSDTDMPPLQTPSDSGSDSGVKLVY</sequence>
<feature type="region of interest" description="Disordered" evidence="1">
    <location>
        <begin position="363"/>
        <end position="396"/>
    </location>
</feature>
<protein>
    <submittedName>
        <fullName evidence="2">Uncharacterized protein</fullName>
    </submittedName>
</protein>
<accession>A0A4S8L1A3</accession>
<feature type="compositionally biased region" description="Acidic residues" evidence="1">
    <location>
        <begin position="128"/>
        <end position="154"/>
    </location>
</feature>
<feature type="compositionally biased region" description="Basic residues" evidence="1">
    <location>
        <begin position="103"/>
        <end position="122"/>
    </location>
</feature>
<keyword evidence="3" id="KW-1185">Reference proteome</keyword>
<evidence type="ECO:0000313" key="2">
    <source>
        <dbReference type="EMBL" id="THU82166.1"/>
    </source>
</evidence>
<feature type="compositionally biased region" description="Acidic residues" evidence="1">
    <location>
        <begin position="194"/>
        <end position="206"/>
    </location>
</feature>
<evidence type="ECO:0000256" key="1">
    <source>
        <dbReference type="SAM" id="MobiDB-lite"/>
    </source>
</evidence>
<dbReference type="Proteomes" id="UP000297245">
    <property type="component" value="Unassembled WGS sequence"/>
</dbReference>
<evidence type="ECO:0000313" key="3">
    <source>
        <dbReference type="Proteomes" id="UP000297245"/>
    </source>
</evidence>
<dbReference type="EMBL" id="ML179753">
    <property type="protein sequence ID" value="THU82166.1"/>
    <property type="molecule type" value="Genomic_DNA"/>
</dbReference>
<reference evidence="2 3" key="1">
    <citation type="journal article" date="2019" name="Nat. Ecol. Evol.">
        <title>Megaphylogeny resolves global patterns of mushroom evolution.</title>
        <authorList>
            <person name="Varga T."/>
            <person name="Krizsan K."/>
            <person name="Foldi C."/>
            <person name="Dima B."/>
            <person name="Sanchez-Garcia M."/>
            <person name="Sanchez-Ramirez S."/>
            <person name="Szollosi G.J."/>
            <person name="Szarkandi J.G."/>
            <person name="Papp V."/>
            <person name="Albert L."/>
            <person name="Andreopoulos W."/>
            <person name="Angelini C."/>
            <person name="Antonin V."/>
            <person name="Barry K.W."/>
            <person name="Bougher N.L."/>
            <person name="Buchanan P."/>
            <person name="Buyck B."/>
            <person name="Bense V."/>
            <person name="Catcheside P."/>
            <person name="Chovatia M."/>
            <person name="Cooper J."/>
            <person name="Damon W."/>
            <person name="Desjardin D."/>
            <person name="Finy P."/>
            <person name="Geml J."/>
            <person name="Haridas S."/>
            <person name="Hughes K."/>
            <person name="Justo A."/>
            <person name="Karasinski D."/>
            <person name="Kautmanova I."/>
            <person name="Kiss B."/>
            <person name="Kocsube S."/>
            <person name="Kotiranta H."/>
            <person name="LaButti K.M."/>
            <person name="Lechner B.E."/>
            <person name="Liimatainen K."/>
            <person name="Lipzen A."/>
            <person name="Lukacs Z."/>
            <person name="Mihaltcheva S."/>
            <person name="Morgado L.N."/>
            <person name="Niskanen T."/>
            <person name="Noordeloos M.E."/>
            <person name="Ohm R.A."/>
            <person name="Ortiz-Santana B."/>
            <person name="Ovrebo C."/>
            <person name="Racz N."/>
            <person name="Riley R."/>
            <person name="Savchenko A."/>
            <person name="Shiryaev A."/>
            <person name="Soop K."/>
            <person name="Spirin V."/>
            <person name="Szebenyi C."/>
            <person name="Tomsovsky M."/>
            <person name="Tulloss R.E."/>
            <person name="Uehling J."/>
            <person name="Grigoriev I.V."/>
            <person name="Vagvolgyi C."/>
            <person name="Papp T."/>
            <person name="Martin F.M."/>
            <person name="Miettinen O."/>
            <person name="Hibbett D.S."/>
            <person name="Nagy L.G."/>
        </authorList>
    </citation>
    <scope>NUCLEOTIDE SEQUENCE [LARGE SCALE GENOMIC DNA]</scope>
    <source>
        <strain evidence="2 3">CBS 962.96</strain>
    </source>
</reference>
<organism evidence="2 3">
    <name type="scientific">Dendrothele bispora (strain CBS 962.96)</name>
    <dbReference type="NCBI Taxonomy" id="1314807"/>
    <lineage>
        <taxon>Eukaryota</taxon>
        <taxon>Fungi</taxon>
        <taxon>Dikarya</taxon>
        <taxon>Basidiomycota</taxon>
        <taxon>Agaricomycotina</taxon>
        <taxon>Agaricomycetes</taxon>
        <taxon>Agaricomycetidae</taxon>
        <taxon>Agaricales</taxon>
        <taxon>Agaricales incertae sedis</taxon>
        <taxon>Dendrothele</taxon>
    </lineage>
</organism>
<name>A0A4S8L1A3_DENBC</name>
<proteinExistence type="predicted"/>
<dbReference type="AlphaFoldDB" id="A0A4S8L1A3"/>
<feature type="region of interest" description="Disordered" evidence="1">
    <location>
        <begin position="89"/>
        <end position="206"/>
    </location>
</feature>
<feature type="compositionally biased region" description="Acidic residues" evidence="1">
    <location>
        <begin position="173"/>
        <end position="183"/>
    </location>
</feature>
<feature type="compositionally biased region" description="Acidic residues" evidence="1">
    <location>
        <begin position="365"/>
        <end position="374"/>
    </location>
</feature>